<dbReference type="GO" id="GO:0005886">
    <property type="term" value="C:plasma membrane"/>
    <property type="evidence" value="ECO:0007669"/>
    <property type="project" value="TreeGrafter"/>
</dbReference>
<dbReference type="InterPro" id="IPR020846">
    <property type="entry name" value="MFS_dom"/>
</dbReference>
<evidence type="ECO:0000313" key="9">
    <source>
        <dbReference type="Proteomes" id="UP000557566"/>
    </source>
</evidence>
<feature type="transmembrane region" description="Helical" evidence="6">
    <location>
        <begin position="103"/>
        <end position="126"/>
    </location>
</feature>
<keyword evidence="3 6" id="KW-1133">Transmembrane helix</keyword>
<feature type="transmembrane region" description="Helical" evidence="6">
    <location>
        <begin position="426"/>
        <end position="446"/>
    </location>
</feature>
<feature type="transmembrane region" description="Helical" evidence="6">
    <location>
        <begin position="138"/>
        <end position="156"/>
    </location>
</feature>
<feature type="transmembrane region" description="Helical" evidence="6">
    <location>
        <begin position="458"/>
        <end position="482"/>
    </location>
</feature>
<keyword evidence="2 6" id="KW-0812">Transmembrane</keyword>
<feature type="domain" description="Major facilitator superfamily (MFS) profile" evidence="7">
    <location>
        <begin position="72"/>
        <end position="565"/>
    </location>
</feature>
<feature type="region of interest" description="Disordered" evidence="5">
    <location>
        <begin position="1"/>
        <end position="34"/>
    </location>
</feature>
<accession>A0A8H4LSZ7</accession>
<keyword evidence="4 6" id="KW-0472">Membrane</keyword>
<dbReference type="PROSITE" id="PS50850">
    <property type="entry name" value="MFS"/>
    <property type="match status" value="1"/>
</dbReference>
<feature type="transmembrane region" description="Helical" evidence="6">
    <location>
        <begin position="203"/>
        <end position="221"/>
    </location>
</feature>
<dbReference type="Gene3D" id="1.20.1250.20">
    <property type="entry name" value="MFS general substrate transporter like domains"/>
    <property type="match status" value="1"/>
</dbReference>
<feature type="transmembrane region" description="Helical" evidence="6">
    <location>
        <begin position="345"/>
        <end position="372"/>
    </location>
</feature>
<evidence type="ECO:0000256" key="5">
    <source>
        <dbReference type="SAM" id="MobiDB-lite"/>
    </source>
</evidence>
<dbReference type="GO" id="GO:0022857">
    <property type="term" value="F:transmembrane transporter activity"/>
    <property type="evidence" value="ECO:0007669"/>
    <property type="project" value="InterPro"/>
</dbReference>
<keyword evidence="9" id="KW-1185">Reference proteome</keyword>
<sequence>MALGILEPKSGEQVPGTTRYFDDPTAQPQQATGDNVSLKCDISGKVPIILIPQPSDDPNDPLNWPLWKRDVVTFVLCFAGILATSLGSILASNTIVMFTHFGISLSQTAVLTGYYLLGAGAAAVFFVPSGRVWGKRHLFLLGVCIVVASSAWAGAVGKNYKSMAAARAIQGVGAAPFESLLNAAVGDLYFVHQRGVRMAATNLAVFGGAFFTPIVVGKITQAMGWEWTFYLVSIFTAVTLPAVFLFCPETAYRRESRFNIDSIVEMISLDSKHASTGSPTAVDGASARQPGFVSFPTSSAMQPIGNASTPKKTFVQSLSLFDGRKTDERYWVLLLRPFPLLLNPAFIWGCLVQGTMIGWTVFIGVIIAVIFVGPPNFWGEVKTGYTYMSAVIGALLGFAISGLLADSSVKYLTKLNKGIYEPEFRILLVIPMLIMGGIGLYGFGLLIEDVASGKSSYIGLLIFFAFEVAGMVIGAVASSLYIVDAYRNLTIEGFTLMIIFKNMFSFMLTWYAYDWLIQSGFRDVLVIIASVQVGVCLLSIPLYIWGKRIRAFYHRHDLLTMAGLG</sequence>
<dbReference type="PANTHER" id="PTHR23502">
    <property type="entry name" value="MAJOR FACILITATOR SUPERFAMILY"/>
    <property type="match status" value="1"/>
</dbReference>
<dbReference type="InterPro" id="IPR036259">
    <property type="entry name" value="MFS_trans_sf"/>
</dbReference>
<feature type="transmembrane region" description="Helical" evidence="6">
    <location>
        <begin position="525"/>
        <end position="545"/>
    </location>
</feature>
<feature type="transmembrane region" description="Helical" evidence="6">
    <location>
        <begin position="384"/>
        <end position="405"/>
    </location>
</feature>
<evidence type="ECO:0000256" key="4">
    <source>
        <dbReference type="ARBA" id="ARBA00023136"/>
    </source>
</evidence>
<reference evidence="8 9" key="1">
    <citation type="journal article" date="2020" name="Genome Biol. Evol.">
        <title>A new high-quality draft genome assembly of the Chinese cordyceps Ophiocordyceps sinensis.</title>
        <authorList>
            <person name="Shu R."/>
            <person name="Zhang J."/>
            <person name="Meng Q."/>
            <person name="Zhang H."/>
            <person name="Zhou G."/>
            <person name="Li M."/>
            <person name="Wu P."/>
            <person name="Zhao Y."/>
            <person name="Chen C."/>
            <person name="Qin Q."/>
        </authorList>
    </citation>
    <scope>NUCLEOTIDE SEQUENCE [LARGE SCALE GENOMIC DNA]</scope>
    <source>
        <strain evidence="8 9">IOZ07</strain>
    </source>
</reference>
<comment type="caution">
    <text evidence="8">The sequence shown here is derived from an EMBL/GenBank/DDBJ whole genome shotgun (WGS) entry which is preliminary data.</text>
</comment>
<dbReference type="Pfam" id="PF07690">
    <property type="entry name" value="MFS_1"/>
    <property type="match status" value="1"/>
</dbReference>
<comment type="subcellular location">
    <subcellularLocation>
        <location evidence="1">Membrane</location>
        <topology evidence="1">Multi-pass membrane protein</topology>
    </subcellularLocation>
</comment>
<proteinExistence type="predicted"/>
<dbReference type="SUPFAM" id="SSF103473">
    <property type="entry name" value="MFS general substrate transporter"/>
    <property type="match status" value="1"/>
</dbReference>
<dbReference type="EMBL" id="JAAVMX010000008">
    <property type="protein sequence ID" value="KAF4505020.1"/>
    <property type="molecule type" value="Genomic_DNA"/>
</dbReference>
<dbReference type="InterPro" id="IPR011701">
    <property type="entry name" value="MFS"/>
</dbReference>
<dbReference type="OrthoDB" id="2585655at2759"/>
<feature type="transmembrane region" description="Helical" evidence="6">
    <location>
        <begin position="227"/>
        <end position="247"/>
    </location>
</feature>
<feature type="transmembrane region" description="Helical" evidence="6">
    <location>
        <begin position="71"/>
        <end position="91"/>
    </location>
</feature>
<evidence type="ECO:0000256" key="1">
    <source>
        <dbReference type="ARBA" id="ARBA00004141"/>
    </source>
</evidence>
<evidence type="ECO:0000313" key="8">
    <source>
        <dbReference type="EMBL" id="KAF4505020.1"/>
    </source>
</evidence>
<dbReference type="Proteomes" id="UP000557566">
    <property type="component" value="Unassembled WGS sequence"/>
</dbReference>
<gene>
    <name evidence="8" type="ORF">G6O67_007018</name>
</gene>
<name>A0A8H4LSZ7_9HYPO</name>
<evidence type="ECO:0000256" key="3">
    <source>
        <dbReference type="ARBA" id="ARBA00022989"/>
    </source>
</evidence>
<evidence type="ECO:0000259" key="7">
    <source>
        <dbReference type="PROSITE" id="PS50850"/>
    </source>
</evidence>
<feature type="transmembrane region" description="Helical" evidence="6">
    <location>
        <begin position="494"/>
        <end position="513"/>
    </location>
</feature>
<evidence type="ECO:0000256" key="6">
    <source>
        <dbReference type="SAM" id="Phobius"/>
    </source>
</evidence>
<dbReference type="PANTHER" id="PTHR23502:SF29">
    <property type="entry name" value="TRANSPORTER, PUTATIVE (AFU_ORTHOLOGUE AFUA_6G06680)-RELATED"/>
    <property type="match status" value="1"/>
</dbReference>
<protein>
    <recommendedName>
        <fullName evidence="7">Major facilitator superfamily (MFS) profile domain-containing protein</fullName>
    </recommendedName>
</protein>
<dbReference type="AlphaFoldDB" id="A0A8H4LSZ7"/>
<organism evidence="8 9">
    <name type="scientific">Ophiocordyceps sinensis</name>
    <dbReference type="NCBI Taxonomy" id="72228"/>
    <lineage>
        <taxon>Eukaryota</taxon>
        <taxon>Fungi</taxon>
        <taxon>Dikarya</taxon>
        <taxon>Ascomycota</taxon>
        <taxon>Pezizomycotina</taxon>
        <taxon>Sordariomycetes</taxon>
        <taxon>Hypocreomycetidae</taxon>
        <taxon>Hypocreales</taxon>
        <taxon>Ophiocordycipitaceae</taxon>
        <taxon>Ophiocordyceps</taxon>
    </lineage>
</organism>
<evidence type="ECO:0000256" key="2">
    <source>
        <dbReference type="ARBA" id="ARBA00022692"/>
    </source>
</evidence>